<evidence type="ECO:0000313" key="2">
    <source>
        <dbReference type="Proteomes" id="UP000070376"/>
    </source>
</evidence>
<organism evidence="1 2">
    <name type="scientific">Heyndrickxia coagulans</name>
    <name type="common">Weizmannia coagulans</name>
    <dbReference type="NCBI Taxonomy" id="1398"/>
    <lineage>
        <taxon>Bacteria</taxon>
        <taxon>Bacillati</taxon>
        <taxon>Bacillota</taxon>
        <taxon>Bacilli</taxon>
        <taxon>Bacillales</taxon>
        <taxon>Bacillaceae</taxon>
        <taxon>Heyndrickxia</taxon>
    </lineage>
</organism>
<accession>A0A133KTD2</accession>
<proteinExistence type="predicted"/>
<dbReference type="AlphaFoldDB" id="A0A133KTD2"/>
<comment type="caution">
    <text evidence="1">The sequence shown here is derived from an EMBL/GenBank/DDBJ whole genome shotgun (WGS) entry which is preliminary data.</text>
</comment>
<evidence type="ECO:0000313" key="1">
    <source>
        <dbReference type="EMBL" id="KWZ82772.1"/>
    </source>
</evidence>
<dbReference type="PATRIC" id="fig|1398.22.peg.1626"/>
<dbReference type="Proteomes" id="UP000070376">
    <property type="component" value="Unassembled WGS sequence"/>
</dbReference>
<sequence>MKRIPLNDLTFWLMHYRSKQANMNLYKSENPFKGAIRMAEKIPATEVMVAELKEWDKKYFIHPVTSPRIHAKERPPIICGTFPIHRVSETMLHRCQSEGFFCGLNRNTTFFLYKFGFITTIFLK</sequence>
<protein>
    <submittedName>
        <fullName evidence="1">Uncharacterized protein</fullName>
    </submittedName>
</protein>
<gene>
    <name evidence="1" type="ORF">HMPREF3213_01617</name>
</gene>
<dbReference type="EMBL" id="LRPN01000049">
    <property type="protein sequence ID" value="KWZ82772.1"/>
    <property type="molecule type" value="Genomic_DNA"/>
</dbReference>
<reference evidence="2" key="1">
    <citation type="submission" date="2016-01" db="EMBL/GenBank/DDBJ databases">
        <authorList>
            <person name="Mitreva M."/>
            <person name="Pepin K.H."/>
            <person name="Mihindukulasuriya K.A."/>
            <person name="Fulton R."/>
            <person name="Fronick C."/>
            <person name="O'Laughlin M."/>
            <person name="Miner T."/>
            <person name="Herter B."/>
            <person name="Rosa B.A."/>
            <person name="Cordes M."/>
            <person name="Tomlinson C."/>
            <person name="Wollam A."/>
            <person name="Palsikar V.B."/>
            <person name="Mardis E.R."/>
            <person name="Wilson R.K."/>
        </authorList>
    </citation>
    <scope>NUCLEOTIDE SEQUENCE [LARGE SCALE GENOMIC DNA]</scope>
    <source>
        <strain evidence="2">GED7749B</strain>
    </source>
</reference>
<name>A0A133KTD2_HEYCO</name>